<gene>
    <name evidence="2" type="ORF">Taro_013975</name>
</gene>
<feature type="compositionally biased region" description="Basic and acidic residues" evidence="1">
    <location>
        <begin position="12"/>
        <end position="23"/>
    </location>
</feature>
<dbReference type="EMBL" id="NMUH01000571">
    <property type="protein sequence ID" value="MQL81513.1"/>
    <property type="molecule type" value="Genomic_DNA"/>
</dbReference>
<feature type="non-terminal residue" evidence="2">
    <location>
        <position position="1"/>
    </location>
</feature>
<reference evidence="2" key="1">
    <citation type="submission" date="2017-07" db="EMBL/GenBank/DDBJ databases">
        <title>Taro Niue Genome Assembly and Annotation.</title>
        <authorList>
            <person name="Atibalentja N."/>
            <person name="Keating K."/>
            <person name="Fields C.J."/>
        </authorList>
    </citation>
    <scope>NUCLEOTIDE SEQUENCE</scope>
    <source>
        <strain evidence="2">Niue_2</strain>
        <tissue evidence="2">Leaf</tissue>
    </source>
</reference>
<comment type="caution">
    <text evidence="2">The sequence shown here is derived from an EMBL/GenBank/DDBJ whole genome shotgun (WGS) entry which is preliminary data.</text>
</comment>
<organism evidence="2 3">
    <name type="scientific">Colocasia esculenta</name>
    <name type="common">Wild taro</name>
    <name type="synonym">Arum esculentum</name>
    <dbReference type="NCBI Taxonomy" id="4460"/>
    <lineage>
        <taxon>Eukaryota</taxon>
        <taxon>Viridiplantae</taxon>
        <taxon>Streptophyta</taxon>
        <taxon>Embryophyta</taxon>
        <taxon>Tracheophyta</taxon>
        <taxon>Spermatophyta</taxon>
        <taxon>Magnoliopsida</taxon>
        <taxon>Liliopsida</taxon>
        <taxon>Araceae</taxon>
        <taxon>Aroideae</taxon>
        <taxon>Colocasieae</taxon>
        <taxon>Colocasia</taxon>
    </lineage>
</organism>
<accession>A0A843UKE4</accession>
<feature type="compositionally biased region" description="Basic and acidic residues" evidence="1">
    <location>
        <begin position="69"/>
        <end position="90"/>
    </location>
</feature>
<sequence>VKYYARHVPKQGSKDQEKQEKQNARASQARRLVPSRATLTPAAQLKMVLPRIKPIGTQCPKSSRQVARNLHDDKWHNRSIDPRCHKETTARGEQPAQPQKRLKGR</sequence>
<dbReference type="Proteomes" id="UP000652761">
    <property type="component" value="Unassembled WGS sequence"/>
</dbReference>
<evidence type="ECO:0000313" key="2">
    <source>
        <dbReference type="EMBL" id="MQL81513.1"/>
    </source>
</evidence>
<feature type="region of interest" description="Disordered" evidence="1">
    <location>
        <begin position="1"/>
        <end position="31"/>
    </location>
</feature>
<feature type="region of interest" description="Disordered" evidence="1">
    <location>
        <begin position="55"/>
        <end position="105"/>
    </location>
</feature>
<protein>
    <submittedName>
        <fullName evidence="2">Uncharacterized protein</fullName>
    </submittedName>
</protein>
<name>A0A843UKE4_COLES</name>
<dbReference type="AlphaFoldDB" id="A0A843UKE4"/>
<proteinExistence type="predicted"/>
<keyword evidence="3" id="KW-1185">Reference proteome</keyword>
<evidence type="ECO:0000256" key="1">
    <source>
        <dbReference type="SAM" id="MobiDB-lite"/>
    </source>
</evidence>
<evidence type="ECO:0000313" key="3">
    <source>
        <dbReference type="Proteomes" id="UP000652761"/>
    </source>
</evidence>